<evidence type="ECO:0000256" key="2">
    <source>
        <dbReference type="ARBA" id="ARBA00022692"/>
    </source>
</evidence>
<dbReference type="PANTHER" id="PTHR32322">
    <property type="entry name" value="INNER MEMBRANE TRANSPORTER"/>
    <property type="match status" value="1"/>
</dbReference>
<feature type="transmembrane region" description="Helical" evidence="5">
    <location>
        <begin position="117"/>
        <end position="133"/>
    </location>
</feature>
<dbReference type="PANTHER" id="PTHR32322:SF9">
    <property type="entry name" value="AMINO-ACID METABOLITE EFFLUX PUMP-RELATED"/>
    <property type="match status" value="1"/>
</dbReference>
<feature type="transmembrane region" description="Helical" evidence="5">
    <location>
        <begin position="236"/>
        <end position="255"/>
    </location>
</feature>
<dbReference type="RefSeq" id="WP_116302986.1">
    <property type="nucleotide sequence ID" value="NZ_NFZV01000016.1"/>
</dbReference>
<feature type="domain" description="EamA" evidence="6">
    <location>
        <begin position="6"/>
        <end position="130"/>
    </location>
</feature>
<keyword evidence="2 5" id="KW-0812">Transmembrane</keyword>
<feature type="domain" description="EamA" evidence="6">
    <location>
        <begin position="142"/>
        <end position="276"/>
    </location>
</feature>
<proteinExistence type="predicted"/>
<keyword evidence="4 5" id="KW-0472">Membrane</keyword>
<dbReference type="AlphaFoldDB" id="A0A3E0WQZ2"/>
<dbReference type="InterPro" id="IPR037185">
    <property type="entry name" value="EmrE-like"/>
</dbReference>
<feature type="transmembrane region" description="Helical" evidence="5">
    <location>
        <begin position="261"/>
        <end position="281"/>
    </location>
</feature>
<keyword evidence="8" id="KW-1185">Reference proteome</keyword>
<evidence type="ECO:0000256" key="1">
    <source>
        <dbReference type="ARBA" id="ARBA00004141"/>
    </source>
</evidence>
<dbReference type="OrthoDB" id="9810556at2"/>
<accession>A0A3E0WQZ2</accession>
<evidence type="ECO:0000259" key="6">
    <source>
        <dbReference type="Pfam" id="PF00892"/>
    </source>
</evidence>
<evidence type="ECO:0000313" key="8">
    <source>
        <dbReference type="Proteomes" id="UP000256763"/>
    </source>
</evidence>
<dbReference type="GO" id="GO:0016020">
    <property type="term" value="C:membrane"/>
    <property type="evidence" value="ECO:0007669"/>
    <property type="project" value="UniProtKB-SubCell"/>
</dbReference>
<dbReference type="Proteomes" id="UP000256763">
    <property type="component" value="Unassembled WGS sequence"/>
</dbReference>
<reference evidence="8" key="1">
    <citation type="submission" date="2017-05" db="EMBL/GenBank/DDBJ databases">
        <authorList>
            <person name="Sharma S."/>
            <person name="Sidhu C."/>
            <person name="Pinnaka A.K."/>
        </authorList>
    </citation>
    <scope>NUCLEOTIDE SEQUENCE [LARGE SCALE GENOMIC DNA]</scope>
    <source>
        <strain evidence="8">AK93</strain>
    </source>
</reference>
<evidence type="ECO:0000256" key="5">
    <source>
        <dbReference type="SAM" id="Phobius"/>
    </source>
</evidence>
<feature type="transmembrane region" description="Helical" evidence="5">
    <location>
        <begin position="139"/>
        <end position="159"/>
    </location>
</feature>
<feature type="transmembrane region" description="Helical" evidence="5">
    <location>
        <begin position="202"/>
        <end position="224"/>
    </location>
</feature>
<feature type="transmembrane region" description="Helical" evidence="5">
    <location>
        <begin position="171"/>
        <end position="190"/>
    </location>
</feature>
<dbReference type="EMBL" id="NFZW01000016">
    <property type="protein sequence ID" value="RFA34395.1"/>
    <property type="molecule type" value="Genomic_DNA"/>
</dbReference>
<dbReference type="InterPro" id="IPR050638">
    <property type="entry name" value="AA-Vitamin_Transporters"/>
</dbReference>
<dbReference type="InterPro" id="IPR000620">
    <property type="entry name" value="EamA_dom"/>
</dbReference>
<comment type="caution">
    <text evidence="7">The sequence shown here is derived from an EMBL/GenBank/DDBJ whole genome shotgun (WGS) entry which is preliminary data.</text>
</comment>
<dbReference type="Gene3D" id="1.10.3730.20">
    <property type="match status" value="1"/>
</dbReference>
<feature type="transmembrane region" description="Helical" evidence="5">
    <location>
        <begin position="88"/>
        <end position="108"/>
    </location>
</feature>
<organism evidence="7 8">
    <name type="scientific">Alkalilimnicola ehrlichii</name>
    <dbReference type="NCBI Taxonomy" id="351052"/>
    <lineage>
        <taxon>Bacteria</taxon>
        <taxon>Pseudomonadati</taxon>
        <taxon>Pseudomonadota</taxon>
        <taxon>Gammaproteobacteria</taxon>
        <taxon>Chromatiales</taxon>
        <taxon>Ectothiorhodospiraceae</taxon>
        <taxon>Alkalilimnicola</taxon>
    </lineage>
</organism>
<feature type="transmembrane region" description="Helical" evidence="5">
    <location>
        <begin position="62"/>
        <end position="82"/>
    </location>
</feature>
<sequence>MGLREYALATLVALLWGGNFVAVKLGTETFPPIFLLALRFTIVAAVMVPFVRRPPRHCWKAVVLVSVALGVFHFGLMFMGIARVDASTAAIATQLGVPFSTVLAVIFFRDVLGWRRILGILVAFSGVAILAGSPQVSGAWGGLLIIVAAAFAWAVANTLIKYLGPLDPFMLTGWMALLAVPQLLLLSFAVEQGQLQSLLTATSVGWAAVIYTAIGSSVVAYTLWYSLINKNPVSQVVPFTLLAPVFGILAAAVILGEPLTLPLVLGGLVTISGVALCEATFRRTRFWGRRRPDVAVAPD</sequence>
<keyword evidence="3 5" id="KW-1133">Transmembrane helix</keyword>
<gene>
    <name evidence="7" type="ORF">CAL65_15245</name>
</gene>
<evidence type="ECO:0000313" key="7">
    <source>
        <dbReference type="EMBL" id="RFA34395.1"/>
    </source>
</evidence>
<dbReference type="Pfam" id="PF00892">
    <property type="entry name" value="EamA"/>
    <property type="match status" value="2"/>
</dbReference>
<dbReference type="SUPFAM" id="SSF103481">
    <property type="entry name" value="Multidrug resistance efflux transporter EmrE"/>
    <property type="match status" value="2"/>
</dbReference>
<name>A0A3E0WQZ2_9GAMM</name>
<evidence type="ECO:0000256" key="3">
    <source>
        <dbReference type="ARBA" id="ARBA00022989"/>
    </source>
</evidence>
<evidence type="ECO:0000256" key="4">
    <source>
        <dbReference type="ARBA" id="ARBA00023136"/>
    </source>
</evidence>
<comment type="subcellular location">
    <subcellularLocation>
        <location evidence="1">Membrane</location>
        <topology evidence="1">Multi-pass membrane protein</topology>
    </subcellularLocation>
</comment>
<feature type="transmembrane region" description="Helical" evidence="5">
    <location>
        <begin position="32"/>
        <end position="50"/>
    </location>
</feature>
<protein>
    <recommendedName>
        <fullName evidence="6">EamA domain-containing protein</fullName>
    </recommendedName>
</protein>